<evidence type="ECO:0000313" key="7">
    <source>
        <dbReference type="EMBL" id="KAJ3644048.1"/>
    </source>
</evidence>
<dbReference type="InterPro" id="IPR036236">
    <property type="entry name" value="Znf_C2H2_sf"/>
</dbReference>
<dbReference type="GO" id="GO:0045944">
    <property type="term" value="P:positive regulation of transcription by RNA polymerase II"/>
    <property type="evidence" value="ECO:0007669"/>
    <property type="project" value="TreeGrafter"/>
</dbReference>
<keyword evidence="8" id="KW-1185">Reference proteome</keyword>
<dbReference type="PANTHER" id="PTHR24403">
    <property type="entry name" value="ZINC FINGER PROTEIN"/>
    <property type="match status" value="1"/>
</dbReference>
<name>A0AA38M5M9_9CUCU</name>
<dbReference type="Gene3D" id="3.30.160.60">
    <property type="entry name" value="Classic Zinc Finger"/>
    <property type="match status" value="3"/>
</dbReference>
<feature type="domain" description="C2H2-type" evidence="6">
    <location>
        <begin position="266"/>
        <end position="294"/>
    </location>
</feature>
<evidence type="ECO:0000256" key="4">
    <source>
        <dbReference type="ARBA" id="ARBA00022833"/>
    </source>
</evidence>
<dbReference type="PROSITE" id="PS50157">
    <property type="entry name" value="ZINC_FINGER_C2H2_2"/>
    <property type="match status" value="2"/>
</dbReference>
<evidence type="ECO:0000259" key="6">
    <source>
        <dbReference type="PROSITE" id="PS50157"/>
    </source>
</evidence>
<proteinExistence type="predicted"/>
<dbReference type="PANTHER" id="PTHR24403:SF67">
    <property type="entry name" value="FI01116P-RELATED"/>
    <property type="match status" value="1"/>
</dbReference>
<dbReference type="Proteomes" id="UP001168821">
    <property type="component" value="Unassembled WGS sequence"/>
</dbReference>
<evidence type="ECO:0000256" key="2">
    <source>
        <dbReference type="ARBA" id="ARBA00022737"/>
    </source>
</evidence>
<dbReference type="GO" id="GO:0005634">
    <property type="term" value="C:nucleus"/>
    <property type="evidence" value="ECO:0007669"/>
    <property type="project" value="TreeGrafter"/>
</dbReference>
<dbReference type="FunFam" id="3.30.160.60:FF:002203">
    <property type="entry name" value="Zinc finger protein 142-like Protein"/>
    <property type="match status" value="2"/>
</dbReference>
<organism evidence="7 8">
    <name type="scientific">Zophobas morio</name>
    <dbReference type="NCBI Taxonomy" id="2755281"/>
    <lineage>
        <taxon>Eukaryota</taxon>
        <taxon>Metazoa</taxon>
        <taxon>Ecdysozoa</taxon>
        <taxon>Arthropoda</taxon>
        <taxon>Hexapoda</taxon>
        <taxon>Insecta</taxon>
        <taxon>Pterygota</taxon>
        <taxon>Neoptera</taxon>
        <taxon>Endopterygota</taxon>
        <taxon>Coleoptera</taxon>
        <taxon>Polyphaga</taxon>
        <taxon>Cucujiformia</taxon>
        <taxon>Tenebrionidae</taxon>
        <taxon>Zophobas</taxon>
    </lineage>
</organism>
<dbReference type="SMART" id="SM00355">
    <property type="entry name" value="ZnF_C2H2"/>
    <property type="match status" value="9"/>
</dbReference>
<accession>A0AA38M5M9</accession>
<dbReference type="InterPro" id="IPR050688">
    <property type="entry name" value="Zinc_finger/UBP_domain"/>
</dbReference>
<dbReference type="SUPFAM" id="SSF57667">
    <property type="entry name" value="beta-beta-alpha zinc fingers"/>
    <property type="match status" value="2"/>
</dbReference>
<sequence>MTTYLQELLQVTPPVIIKAEENKPLHSLQPQIDPPKPPYHCTSNLEVYMCTHCGMSSSFKVLLHVHILLVHKQSPEKHIQYEPHQCQNCPFTTFSLLLLFKHYRRHCIIHKCKECPFKTFNKPNLTYHIKKRHLSKLKKPITCPHCAYRAKSSQVLEAHVLSKHTSPENIQWVECDLCSYRGKHKEYLRKHMASMHRVVSADKWFECNQCLFRASSRYSLKSHKLEQHTLQNNYKCSMCAFSAKWKIHLKRHELEKHALPGEIKWFECEQCDFKAKRKSNLKQHVQARHAEVEEWFECEECGWKTKWKKNMKLHKERMKHVGENL</sequence>
<keyword evidence="2" id="KW-0677">Repeat</keyword>
<comment type="caution">
    <text evidence="7">The sequence shown here is derived from an EMBL/GenBank/DDBJ whole genome shotgun (WGS) entry which is preliminary data.</text>
</comment>
<keyword evidence="3 5" id="KW-0863">Zinc-finger</keyword>
<reference evidence="7" key="1">
    <citation type="journal article" date="2023" name="G3 (Bethesda)">
        <title>Whole genome assemblies of Zophobas morio and Tenebrio molitor.</title>
        <authorList>
            <person name="Kaur S."/>
            <person name="Stinson S.A."/>
            <person name="diCenzo G.C."/>
        </authorList>
    </citation>
    <scope>NUCLEOTIDE SEQUENCE</scope>
    <source>
        <strain evidence="7">QUZm001</strain>
    </source>
</reference>
<protein>
    <recommendedName>
        <fullName evidence="6">C2H2-type domain-containing protein</fullName>
    </recommendedName>
</protein>
<dbReference type="Pfam" id="PF00096">
    <property type="entry name" value="zf-C2H2"/>
    <property type="match status" value="1"/>
</dbReference>
<dbReference type="GO" id="GO:0008270">
    <property type="term" value="F:zinc ion binding"/>
    <property type="evidence" value="ECO:0007669"/>
    <property type="project" value="UniProtKB-KW"/>
</dbReference>
<gene>
    <name evidence="7" type="ORF">Zmor_026722</name>
</gene>
<evidence type="ECO:0000313" key="8">
    <source>
        <dbReference type="Proteomes" id="UP001168821"/>
    </source>
</evidence>
<keyword evidence="1" id="KW-0479">Metal-binding</keyword>
<evidence type="ECO:0000256" key="3">
    <source>
        <dbReference type="ARBA" id="ARBA00022771"/>
    </source>
</evidence>
<evidence type="ECO:0000256" key="5">
    <source>
        <dbReference type="PROSITE-ProRule" id="PRU00042"/>
    </source>
</evidence>
<dbReference type="InterPro" id="IPR013087">
    <property type="entry name" value="Znf_C2H2_type"/>
</dbReference>
<feature type="domain" description="C2H2-type" evidence="6">
    <location>
        <begin position="296"/>
        <end position="325"/>
    </location>
</feature>
<evidence type="ECO:0000256" key="1">
    <source>
        <dbReference type="ARBA" id="ARBA00022723"/>
    </source>
</evidence>
<dbReference type="EMBL" id="JALNTZ010000008">
    <property type="protein sequence ID" value="KAJ3644048.1"/>
    <property type="molecule type" value="Genomic_DNA"/>
</dbReference>
<dbReference type="AlphaFoldDB" id="A0AA38M5M9"/>
<keyword evidence="4" id="KW-0862">Zinc</keyword>